<feature type="domain" description="Transcription regulator AsnC/Lrp ligand binding" evidence="1">
    <location>
        <begin position="15"/>
        <end position="76"/>
    </location>
</feature>
<gene>
    <name evidence="2" type="ORF">GCM10009020_10000</name>
</gene>
<dbReference type="Pfam" id="PF01037">
    <property type="entry name" value="AsnC_trans_reg"/>
    <property type="match status" value="1"/>
</dbReference>
<dbReference type="Gene3D" id="3.30.70.920">
    <property type="match status" value="1"/>
</dbReference>
<name>A0AAV3T9B2_9EURY</name>
<dbReference type="InterPro" id="IPR019887">
    <property type="entry name" value="Tscrpt_reg_AsnC/Lrp_C"/>
</dbReference>
<sequence>MVRAYAMIDTGEGTSPALCERIRTFDGVTEAHVVAGDFDIVVELEGDRPYDLQRILTREIRALDGVGTTRTYVVLE</sequence>
<dbReference type="SUPFAM" id="SSF54909">
    <property type="entry name" value="Dimeric alpha+beta barrel"/>
    <property type="match status" value="1"/>
</dbReference>
<organism evidence="2 3">
    <name type="scientific">Natronoarchaeum mannanilyticum</name>
    <dbReference type="NCBI Taxonomy" id="926360"/>
    <lineage>
        <taxon>Archaea</taxon>
        <taxon>Methanobacteriati</taxon>
        <taxon>Methanobacteriota</taxon>
        <taxon>Stenosarchaea group</taxon>
        <taxon>Halobacteria</taxon>
        <taxon>Halobacteriales</taxon>
        <taxon>Natronoarchaeaceae</taxon>
    </lineage>
</organism>
<protein>
    <submittedName>
        <fullName evidence="2">Lrp/AsnC ligand binding domain-containing protein</fullName>
    </submittedName>
</protein>
<dbReference type="RefSeq" id="WP_343772799.1">
    <property type="nucleotide sequence ID" value="NZ_BAAADV010000001.1"/>
</dbReference>
<proteinExistence type="predicted"/>
<evidence type="ECO:0000313" key="2">
    <source>
        <dbReference type="EMBL" id="GAA0666694.1"/>
    </source>
</evidence>
<dbReference type="Proteomes" id="UP001500420">
    <property type="component" value="Unassembled WGS sequence"/>
</dbReference>
<accession>A0AAV3T9B2</accession>
<dbReference type="EMBL" id="BAAADV010000001">
    <property type="protein sequence ID" value="GAA0666694.1"/>
    <property type="molecule type" value="Genomic_DNA"/>
</dbReference>
<evidence type="ECO:0000313" key="3">
    <source>
        <dbReference type="Proteomes" id="UP001500420"/>
    </source>
</evidence>
<keyword evidence="3" id="KW-1185">Reference proteome</keyword>
<comment type="caution">
    <text evidence="2">The sequence shown here is derived from an EMBL/GenBank/DDBJ whole genome shotgun (WGS) entry which is preliminary data.</text>
</comment>
<dbReference type="InterPro" id="IPR011008">
    <property type="entry name" value="Dimeric_a/b-barrel"/>
</dbReference>
<reference evidence="2 3" key="1">
    <citation type="journal article" date="2019" name="Int. J. Syst. Evol. Microbiol.">
        <title>The Global Catalogue of Microorganisms (GCM) 10K type strain sequencing project: providing services to taxonomists for standard genome sequencing and annotation.</title>
        <authorList>
            <consortium name="The Broad Institute Genomics Platform"/>
            <consortium name="The Broad Institute Genome Sequencing Center for Infectious Disease"/>
            <person name="Wu L."/>
            <person name="Ma J."/>
        </authorList>
    </citation>
    <scope>NUCLEOTIDE SEQUENCE [LARGE SCALE GENOMIC DNA]</scope>
    <source>
        <strain evidence="2 3">JCM 16328</strain>
    </source>
</reference>
<dbReference type="AlphaFoldDB" id="A0AAV3T9B2"/>
<evidence type="ECO:0000259" key="1">
    <source>
        <dbReference type="Pfam" id="PF01037"/>
    </source>
</evidence>